<keyword evidence="3 6" id="KW-1133">Transmembrane helix</keyword>
<dbReference type="Proteomes" id="UP001465668">
    <property type="component" value="Unassembled WGS sequence"/>
</dbReference>
<sequence>MDDHDQDYDGSTEQTPLVAESDRVIQPRRPPHRSMLSVVSVASIASINVPKVHNGNTIVILLCGILLVAASANGFVNIPLTKLVENVVCHQYYDRAQSLDVPIEEKLCKVPAVQSKMAYIFATADVCEAIAGLLAAFPWGIAADRMGRRPVFAIALTGIALSILWMMAVLWFDTAFPPSMIASACLWRFVGGGNAVVVGILLSMVSDVIPEDKRATAFMRVHVSALVGGLVSPALSSAMMAATGPWPVMLVGIACLLVGAAAFMFVPETLQHKQFDATGDNSHPRGFKGHVHHTIDQLKDSISMLKSPSLILVLLTCLTTHPIAAGVTQFLVQFVSKRYEIPIQSTGYVQTAYGLAQIVQALLILPWLSRLLMQGSTPKLLRRPNEQERDLSLAKWSFGLVSLGFFILAMAPTLWMFVLGLVVLALGSAATSLVRSLMSLYVDPEHRSRLFSLVGMVETVGSMYGPPMLAGLFSLGMKLGEPWIGLPYLGIMALSMTVLIMLLFVRVPKQAVEAPPPPPYEEARVHQD</sequence>
<evidence type="ECO:0000256" key="2">
    <source>
        <dbReference type="ARBA" id="ARBA00022692"/>
    </source>
</evidence>
<feature type="transmembrane region" description="Helical" evidence="6">
    <location>
        <begin position="117"/>
        <end position="139"/>
    </location>
</feature>
<gene>
    <name evidence="8" type="ORF">SCAR479_12260</name>
</gene>
<dbReference type="Pfam" id="PF07690">
    <property type="entry name" value="MFS_1"/>
    <property type="match status" value="2"/>
</dbReference>
<protein>
    <submittedName>
        <fullName evidence="8">Major facilitator superfamily transporter</fullName>
    </submittedName>
</protein>
<dbReference type="InterPro" id="IPR036259">
    <property type="entry name" value="MFS_trans_sf"/>
</dbReference>
<evidence type="ECO:0000256" key="1">
    <source>
        <dbReference type="ARBA" id="ARBA00004141"/>
    </source>
</evidence>
<organism evidence="8 9">
    <name type="scientific">Seiridium cardinale</name>
    <dbReference type="NCBI Taxonomy" id="138064"/>
    <lineage>
        <taxon>Eukaryota</taxon>
        <taxon>Fungi</taxon>
        <taxon>Dikarya</taxon>
        <taxon>Ascomycota</taxon>
        <taxon>Pezizomycotina</taxon>
        <taxon>Sordariomycetes</taxon>
        <taxon>Xylariomycetidae</taxon>
        <taxon>Amphisphaeriales</taxon>
        <taxon>Sporocadaceae</taxon>
        <taxon>Seiridium</taxon>
    </lineage>
</organism>
<evidence type="ECO:0000256" key="6">
    <source>
        <dbReference type="SAM" id="Phobius"/>
    </source>
</evidence>
<proteinExistence type="predicted"/>
<evidence type="ECO:0000313" key="9">
    <source>
        <dbReference type="Proteomes" id="UP001465668"/>
    </source>
</evidence>
<dbReference type="PROSITE" id="PS50850">
    <property type="entry name" value="MFS"/>
    <property type="match status" value="1"/>
</dbReference>
<reference evidence="8 9" key="1">
    <citation type="submission" date="2024-02" db="EMBL/GenBank/DDBJ databases">
        <title>First draft genome assembly of two strains of Seiridium cardinale.</title>
        <authorList>
            <person name="Emiliani G."/>
            <person name="Scali E."/>
        </authorList>
    </citation>
    <scope>NUCLEOTIDE SEQUENCE [LARGE SCALE GENOMIC DNA]</scope>
    <source>
        <strain evidence="8 9">BM-138-000479</strain>
    </source>
</reference>
<dbReference type="SUPFAM" id="SSF103473">
    <property type="entry name" value="MFS general substrate transporter"/>
    <property type="match status" value="1"/>
</dbReference>
<dbReference type="Gene3D" id="1.20.1250.20">
    <property type="entry name" value="MFS general substrate transporter like domains"/>
    <property type="match status" value="2"/>
</dbReference>
<feature type="region of interest" description="Disordered" evidence="5">
    <location>
        <begin position="1"/>
        <end position="24"/>
    </location>
</feature>
<feature type="domain" description="Major facilitator superfamily (MFS) profile" evidence="7">
    <location>
        <begin position="57"/>
        <end position="511"/>
    </location>
</feature>
<evidence type="ECO:0000259" key="7">
    <source>
        <dbReference type="PROSITE" id="PS50850"/>
    </source>
</evidence>
<keyword evidence="2 6" id="KW-0812">Transmembrane</keyword>
<feature type="transmembrane region" description="Helical" evidence="6">
    <location>
        <begin position="309"/>
        <end position="332"/>
    </location>
</feature>
<feature type="transmembrane region" description="Helical" evidence="6">
    <location>
        <begin position="151"/>
        <end position="172"/>
    </location>
</feature>
<feature type="compositionally biased region" description="Acidic residues" evidence="5">
    <location>
        <begin position="1"/>
        <end position="10"/>
    </location>
</feature>
<feature type="transmembrane region" description="Helical" evidence="6">
    <location>
        <begin position="352"/>
        <end position="372"/>
    </location>
</feature>
<feature type="transmembrane region" description="Helical" evidence="6">
    <location>
        <begin position="58"/>
        <end position="76"/>
    </location>
</feature>
<comment type="subcellular location">
    <subcellularLocation>
        <location evidence="1">Membrane</location>
        <topology evidence="1">Multi-pass membrane protein</topology>
    </subcellularLocation>
</comment>
<evidence type="ECO:0000313" key="8">
    <source>
        <dbReference type="EMBL" id="KAK9771024.1"/>
    </source>
</evidence>
<feature type="transmembrane region" description="Helical" evidence="6">
    <location>
        <begin position="417"/>
        <end position="438"/>
    </location>
</feature>
<dbReference type="InterPro" id="IPR020846">
    <property type="entry name" value="MFS_dom"/>
</dbReference>
<evidence type="ECO:0000256" key="4">
    <source>
        <dbReference type="ARBA" id="ARBA00023136"/>
    </source>
</evidence>
<feature type="transmembrane region" description="Helical" evidence="6">
    <location>
        <begin position="217"/>
        <end position="240"/>
    </location>
</feature>
<dbReference type="PANTHER" id="PTHR23507">
    <property type="entry name" value="ZGC:174356"/>
    <property type="match status" value="1"/>
</dbReference>
<evidence type="ECO:0000256" key="3">
    <source>
        <dbReference type="ARBA" id="ARBA00022989"/>
    </source>
</evidence>
<comment type="caution">
    <text evidence="8">The sequence shown here is derived from an EMBL/GenBank/DDBJ whole genome shotgun (WGS) entry which is preliminary data.</text>
</comment>
<keyword evidence="4 6" id="KW-0472">Membrane</keyword>
<feature type="transmembrane region" description="Helical" evidence="6">
    <location>
        <begin position="393"/>
        <end position="411"/>
    </location>
</feature>
<dbReference type="EMBL" id="JARVKM010000081">
    <property type="protein sequence ID" value="KAK9771024.1"/>
    <property type="molecule type" value="Genomic_DNA"/>
</dbReference>
<feature type="transmembrane region" description="Helical" evidence="6">
    <location>
        <begin position="246"/>
        <end position="266"/>
    </location>
</feature>
<feature type="transmembrane region" description="Helical" evidence="6">
    <location>
        <begin position="178"/>
        <end position="205"/>
    </location>
</feature>
<feature type="transmembrane region" description="Helical" evidence="6">
    <location>
        <begin position="450"/>
        <end position="473"/>
    </location>
</feature>
<dbReference type="InterPro" id="IPR011701">
    <property type="entry name" value="MFS"/>
</dbReference>
<accession>A0ABR2XB98</accession>
<feature type="transmembrane region" description="Helical" evidence="6">
    <location>
        <begin position="485"/>
        <end position="505"/>
    </location>
</feature>
<dbReference type="PANTHER" id="PTHR23507:SF1">
    <property type="entry name" value="FI18259P1-RELATED"/>
    <property type="match status" value="1"/>
</dbReference>
<evidence type="ECO:0000256" key="5">
    <source>
        <dbReference type="SAM" id="MobiDB-lite"/>
    </source>
</evidence>
<name>A0ABR2XB98_9PEZI</name>
<keyword evidence="9" id="KW-1185">Reference proteome</keyword>